<dbReference type="InterPro" id="IPR032675">
    <property type="entry name" value="LRR_dom_sf"/>
</dbReference>
<dbReference type="GO" id="GO:0016020">
    <property type="term" value="C:membrane"/>
    <property type="evidence" value="ECO:0007669"/>
    <property type="project" value="UniProtKB-SubCell"/>
</dbReference>
<dbReference type="EnsemblPlants" id="Kaladp0048s0521.1.v1.1">
    <property type="protein sequence ID" value="Kaladp0048s0521.1.v1.1"/>
    <property type="gene ID" value="Kaladp0048s0521.v1.1"/>
</dbReference>
<evidence type="ECO:0000256" key="4">
    <source>
        <dbReference type="SAM" id="MobiDB-lite"/>
    </source>
</evidence>
<keyword evidence="6" id="KW-0732">Signal</keyword>
<reference evidence="8" key="1">
    <citation type="submission" date="2021-01" db="UniProtKB">
        <authorList>
            <consortium name="EnsemblPlants"/>
        </authorList>
    </citation>
    <scope>IDENTIFICATION</scope>
</reference>
<keyword evidence="5" id="KW-1133">Transmembrane helix</keyword>
<evidence type="ECO:0000256" key="5">
    <source>
        <dbReference type="SAM" id="Phobius"/>
    </source>
</evidence>
<dbReference type="GO" id="GO:0004672">
    <property type="term" value="F:protein kinase activity"/>
    <property type="evidence" value="ECO:0007669"/>
    <property type="project" value="InterPro"/>
</dbReference>
<feature type="chain" id="PRO_5029861610" description="Protein kinase domain-containing protein" evidence="6">
    <location>
        <begin position="31"/>
        <end position="774"/>
    </location>
</feature>
<keyword evidence="5" id="KW-0472">Membrane</keyword>
<dbReference type="Proteomes" id="UP000594263">
    <property type="component" value="Unplaced"/>
</dbReference>
<dbReference type="Pfam" id="PF08263">
    <property type="entry name" value="LRRNT_2"/>
    <property type="match status" value="1"/>
</dbReference>
<evidence type="ECO:0000256" key="1">
    <source>
        <dbReference type="ARBA" id="ARBA00004370"/>
    </source>
</evidence>
<evidence type="ECO:0000256" key="6">
    <source>
        <dbReference type="SAM" id="SignalP"/>
    </source>
</evidence>
<protein>
    <recommendedName>
        <fullName evidence="7">Protein kinase domain-containing protein</fullName>
    </recommendedName>
</protein>
<dbReference type="InterPro" id="IPR000719">
    <property type="entry name" value="Prot_kinase_dom"/>
</dbReference>
<dbReference type="GO" id="GO:0005524">
    <property type="term" value="F:ATP binding"/>
    <property type="evidence" value="ECO:0007669"/>
    <property type="project" value="InterPro"/>
</dbReference>
<proteinExistence type="predicted"/>
<dbReference type="InterPro" id="IPR011009">
    <property type="entry name" value="Kinase-like_dom_sf"/>
</dbReference>
<feature type="transmembrane region" description="Helical" evidence="5">
    <location>
        <begin position="261"/>
        <end position="280"/>
    </location>
</feature>
<dbReference type="SUPFAM" id="SSF56112">
    <property type="entry name" value="Protein kinase-like (PK-like)"/>
    <property type="match status" value="1"/>
</dbReference>
<dbReference type="PANTHER" id="PTHR48007:SF38">
    <property type="entry name" value="LEUCINE-RICH REPEAT PROTEIN KINASE FAMILY PROTEIN"/>
    <property type="match status" value="1"/>
</dbReference>
<dbReference type="InterPro" id="IPR013210">
    <property type="entry name" value="LRR_N_plant-typ"/>
</dbReference>
<dbReference type="InterPro" id="IPR046959">
    <property type="entry name" value="PRK1-6/SRF4-like"/>
</dbReference>
<dbReference type="PANTHER" id="PTHR48007">
    <property type="entry name" value="LEUCINE-RICH REPEAT RECEPTOR-LIKE PROTEIN KINASE PXC1"/>
    <property type="match status" value="1"/>
</dbReference>
<feature type="domain" description="Protein kinase" evidence="7">
    <location>
        <begin position="347"/>
        <end position="657"/>
    </location>
</feature>
<evidence type="ECO:0000256" key="3">
    <source>
        <dbReference type="ARBA" id="ARBA00022737"/>
    </source>
</evidence>
<dbReference type="Gene3D" id="1.10.510.10">
    <property type="entry name" value="Transferase(Phosphotransferase) domain 1"/>
    <property type="match status" value="1"/>
</dbReference>
<evidence type="ECO:0000313" key="8">
    <source>
        <dbReference type="EnsemblPlants" id="Kaladp0048s0521.1.v1.1"/>
    </source>
</evidence>
<accession>A0A7N0U023</accession>
<dbReference type="Gene3D" id="3.80.10.10">
    <property type="entry name" value="Ribonuclease Inhibitor"/>
    <property type="match status" value="2"/>
</dbReference>
<name>A0A7N0U023_KALFE</name>
<dbReference type="AlphaFoldDB" id="A0A7N0U023"/>
<keyword evidence="3" id="KW-0677">Repeat</keyword>
<keyword evidence="5" id="KW-0812">Transmembrane</keyword>
<sequence length="774" mass="84636">MPGDFHLVRRSAAILLITAISLLPISLSTADAEALLQFKESLKKTEPLSTWASGTTPCVDGPEWTGVMCSNGNVTALRLDSMGLEGRIDIDALTKVATLLRVSFENNAFEGSIPAFNRMPRLRSVFISRNNFSGTIPGDYFVSMKSLRKIGVADNQFSGNMPWSLASVPNLVQIAFENNFFTGRIPDMGQKSLSMVNVSNNHLFGEIPRTLARFDATSFAGNDKLCGTSVEKACAPGDGSELRNKMQMERQKAIDELIENVIMVGAGVLMTLVFVALMLIKSEERRERYFRDSGRAANWAKDSFSSTSYRGLESVKQQNGSEKETDLVVVNDGRGVFGMAHLMKAGAEALKEGSDGGFGLSYKAMMATGLTVVVKRMRDCNQVGREGFEAEMRRLGTVKHPNLLTPLAYHYRQDEKLLISEFIPNGSLHFLLHGMSCADSDPSSISSLTRVFFREAGDPQLRRELNWAIRLIIIKGIARGLAYLHSVFPEAALPHGNLKSSNVLLNSNFEPLLSEFGLDPVVSPKQAGKLLFAYKAPEAAKRKIISPKCDVFCLGILIHEILTAKLPSLSNGARGVDVVEWVEACISQGQTAEAFDPDLMANAPVASRMEMEKLLHIAADCTERNPDMRLALDEAVPRIEQIQIGAQDENHHPHHTLSIESLSIGSVSTSFTSFHTQSPGCDPTGRAQPSGHCSQSDRLSCGSDSFRDASVSSRAPRKTRSHGQANSSDLSRILKQDGYSTGQGTKHNTMHHKTAINTGKSHHNFYGLLSELDN</sequence>
<evidence type="ECO:0000256" key="2">
    <source>
        <dbReference type="ARBA" id="ARBA00022614"/>
    </source>
</evidence>
<dbReference type="SUPFAM" id="SSF52058">
    <property type="entry name" value="L domain-like"/>
    <property type="match status" value="1"/>
</dbReference>
<keyword evidence="9" id="KW-1185">Reference proteome</keyword>
<evidence type="ECO:0000313" key="9">
    <source>
        <dbReference type="Proteomes" id="UP000594263"/>
    </source>
</evidence>
<dbReference type="Gramene" id="Kaladp0048s0521.1.v1.1">
    <property type="protein sequence ID" value="Kaladp0048s0521.1.v1.1"/>
    <property type="gene ID" value="Kaladp0048s0521.v1.1"/>
</dbReference>
<feature type="signal peptide" evidence="6">
    <location>
        <begin position="1"/>
        <end position="30"/>
    </location>
</feature>
<feature type="compositionally biased region" description="Polar residues" evidence="4">
    <location>
        <begin position="738"/>
        <end position="747"/>
    </location>
</feature>
<keyword evidence="2" id="KW-0433">Leucine-rich repeat</keyword>
<organism evidence="8 9">
    <name type="scientific">Kalanchoe fedtschenkoi</name>
    <name type="common">Lavender scallops</name>
    <name type="synonym">South American air plant</name>
    <dbReference type="NCBI Taxonomy" id="63787"/>
    <lineage>
        <taxon>Eukaryota</taxon>
        <taxon>Viridiplantae</taxon>
        <taxon>Streptophyta</taxon>
        <taxon>Embryophyta</taxon>
        <taxon>Tracheophyta</taxon>
        <taxon>Spermatophyta</taxon>
        <taxon>Magnoliopsida</taxon>
        <taxon>eudicotyledons</taxon>
        <taxon>Gunneridae</taxon>
        <taxon>Pentapetalae</taxon>
        <taxon>Saxifragales</taxon>
        <taxon>Crassulaceae</taxon>
        <taxon>Kalanchoe</taxon>
    </lineage>
</organism>
<comment type="subcellular location">
    <subcellularLocation>
        <location evidence="1">Membrane</location>
    </subcellularLocation>
</comment>
<dbReference type="Gene3D" id="3.30.200.20">
    <property type="entry name" value="Phosphorylase Kinase, domain 1"/>
    <property type="match status" value="1"/>
</dbReference>
<dbReference type="PROSITE" id="PS50011">
    <property type="entry name" value="PROTEIN_KINASE_DOM"/>
    <property type="match status" value="1"/>
</dbReference>
<dbReference type="Pfam" id="PF07714">
    <property type="entry name" value="PK_Tyr_Ser-Thr"/>
    <property type="match status" value="1"/>
</dbReference>
<feature type="region of interest" description="Disordered" evidence="4">
    <location>
        <begin position="673"/>
        <end position="749"/>
    </location>
</feature>
<dbReference type="InterPro" id="IPR001245">
    <property type="entry name" value="Ser-Thr/Tyr_kinase_cat_dom"/>
</dbReference>
<evidence type="ECO:0000259" key="7">
    <source>
        <dbReference type="PROSITE" id="PS50011"/>
    </source>
</evidence>